<dbReference type="InterPro" id="IPR030400">
    <property type="entry name" value="Sedolisin_dom"/>
</dbReference>
<keyword evidence="6" id="KW-0106">Calcium</keyword>
<evidence type="ECO:0000256" key="1">
    <source>
        <dbReference type="ARBA" id="ARBA00001913"/>
    </source>
</evidence>
<comment type="caution">
    <text evidence="9">The sequence shown here is derived from an EMBL/GenBank/DDBJ whole genome shotgun (WGS) entry which is preliminary data.</text>
</comment>
<dbReference type="PROSITE" id="PS51695">
    <property type="entry name" value="SEDOLISIN"/>
    <property type="match status" value="1"/>
</dbReference>
<dbReference type="OrthoDB" id="56693at2157"/>
<comment type="cofactor">
    <cofactor evidence="1">
        <name>Ca(2+)</name>
        <dbReference type="ChEBI" id="CHEBI:29108"/>
    </cofactor>
</comment>
<keyword evidence="3" id="KW-0479">Metal-binding</keyword>
<evidence type="ECO:0000256" key="6">
    <source>
        <dbReference type="ARBA" id="ARBA00022837"/>
    </source>
</evidence>
<reference evidence="9" key="2">
    <citation type="submission" date="2020-09" db="EMBL/GenBank/DDBJ databases">
        <authorList>
            <person name="Sun Q."/>
            <person name="Ohkuma M."/>
        </authorList>
    </citation>
    <scope>NUCLEOTIDE SEQUENCE</scope>
    <source>
        <strain evidence="9">JCM 10088</strain>
    </source>
</reference>
<dbReference type="InterPro" id="IPR015366">
    <property type="entry name" value="S53_propep"/>
</dbReference>
<dbReference type="GO" id="GO:0046872">
    <property type="term" value="F:metal ion binding"/>
    <property type="evidence" value="ECO:0007669"/>
    <property type="project" value="UniProtKB-KW"/>
</dbReference>
<dbReference type="SMART" id="SM00944">
    <property type="entry name" value="Pro-kuma_activ"/>
    <property type="match status" value="1"/>
</dbReference>
<protein>
    <recommendedName>
        <fullName evidence="8">Peptidase S53 domain-containing protein</fullName>
    </recommendedName>
</protein>
<feature type="domain" description="Peptidase S53" evidence="8">
    <location>
        <begin position="266"/>
        <end position="708"/>
    </location>
</feature>
<dbReference type="SUPFAM" id="SSF52743">
    <property type="entry name" value="Subtilisin-like"/>
    <property type="match status" value="1"/>
</dbReference>
<dbReference type="PANTHER" id="PTHR14218:SF15">
    <property type="entry name" value="TRIPEPTIDYL-PEPTIDASE 1"/>
    <property type="match status" value="1"/>
</dbReference>
<evidence type="ECO:0000259" key="8">
    <source>
        <dbReference type="PROSITE" id="PS51695"/>
    </source>
</evidence>
<dbReference type="Gene3D" id="3.40.50.200">
    <property type="entry name" value="Peptidase S8/S53 domain"/>
    <property type="match status" value="1"/>
</dbReference>
<accession>A0A830GT77</accession>
<keyword evidence="7" id="KW-0865">Zymogen</keyword>
<sequence length="710" mass="77287">MNRSAIYALVIALAAMAIAAVAHAATATTSVNPYFIGNEFFNCSPYLFPPYYTNSSTAHLIVFTYLNFADLNNTIYQEYYNSSSPLYHTFITPSKFDSLYSPPSSVDSELSSIATGNGLSVVMTSPSMFVANGTAQDVDNAINAIISAIQSNATWTTWVLIGECNPVGDFFTKPITENGIRFYGNGSSITVKRQLAPIMPPLESISPGTINYKSSIQINKRPVAVEINAQSATVKPLFGSPQEFLFQFPFEMYFPQGMEILYNATPLYPMWYVGNYNGINGSSITMGIVDAFGDPICNSSGLAESPYVNQITKDADIFSTIFGLPNVSLTAIYPMGTPKITALNAATACGWADESVLDVEWSHSIAPGAKILFGVSPDAGDDLFATVEYMVNNGLANFISLSWGEPEDAMDPFYALAYHEIFLQAAAEGIGVFASSGDSGAYEDVVGYPYQSALYPSVDPMVTGVGGTSNYIFPWNGHEFTFAWNFYDFGVPPYFNDFIFWGTGGGYSIFYAMPLYQYLYAFGGPMGLMEGYRFFERSSFLPFIWGYLINGGPVPTEGLPWYRAVEYLLEPGLYSPVGARGYPDLAADANPITGVPIVVNGSLSPFIWGGTSLASPLTMAMTTLWQDYINAKGMNYKIGQAAPVAYQLWYELGRNAYTGSNPIFINVAYGFNGANSATGWVVRPYEWNPVTGLGSFNVGNLVFYGTPLLK</sequence>
<keyword evidence="4" id="KW-0378">Hydrolase</keyword>
<dbReference type="EMBL" id="BMNL01000002">
    <property type="protein sequence ID" value="GGP20219.1"/>
    <property type="molecule type" value="Genomic_DNA"/>
</dbReference>
<dbReference type="InterPro" id="IPR036852">
    <property type="entry name" value="Peptidase_S8/S53_dom_sf"/>
</dbReference>
<reference evidence="9" key="1">
    <citation type="journal article" date="2014" name="Int. J. Syst. Evol. Microbiol.">
        <title>Complete genome sequence of Corynebacterium casei LMG S-19264T (=DSM 44701T), isolated from a smear-ripened cheese.</title>
        <authorList>
            <consortium name="US DOE Joint Genome Institute (JGI-PGF)"/>
            <person name="Walter F."/>
            <person name="Albersmeier A."/>
            <person name="Kalinowski J."/>
            <person name="Ruckert C."/>
        </authorList>
    </citation>
    <scope>NUCLEOTIDE SEQUENCE</scope>
    <source>
        <strain evidence="9">JCM 10088</strain>
    </source>
</reference>
<organism evidence="9 10">
    <name type="scientific">Thermocladium modestius</name>
    <dbReference type="NCBI Taxonomy" id="62609"/>
    <lineage>
        <taxon>Archaea</taxon>
        <taxon>Thermoproteota</taxon>
        <taxon>Thermoprotei</taxon>
        <taxon>Thermoproteales</taxon>
        <taxon>Thermoproteaceae</taxon>
        <taxon>Thermocladium</taxon>
    </lineage>
</organism>
<gene>
    <name evidence="9" type="ORF">GCM10007981_07410</name>
</gene>
<dbReference type="AlphaFoldDB" id="A0A830GT77"/>
<dbReference type="SUPFAM" id="SSF54897">
    <property type="entry name" value="Protease propeptides/inhibitors"/>
    <property type="match status" value="1"/>
</dbReference>
<evidence type="ECO:0000256" key="4">
    <source>
        <dbReference type="ARBA" id="ARBA00022801"/>
    </source>
</evidence>
<keyword evidence="10" id="KW-1185">Reference proteome</keyword>
<evidence type="ECO:0000313" key="10">
    <source>
        <dbReference type="Proteomes" id="UP000610960"/>
    </source>
</evidence>
<evidence type="ECO:0000256" key="7">
    <source>
        <dbReference type="ARBA" id="ARBA00023145"/>
    </source>
</evidence>
<dbReference type="RefSeq" id="WP_188596105.1">
    <property type="nucleotide sequence ID" value="NZ_BMNL01000002.1"/>
</dbReference>
<dbReference type="CDD" id="cd04056">
    <property type="entry name" value="Peptidases_S53"/>
    <property type="match status" value="1"/>
</dbReference>
<evidence type="ECO:0000313" key="9">
    <source>
        <dbReference type="EMBL" id="GGP20219.1"/>
    </source>
</evidence>
<keyword evidence="5" id="KW-0720">Serine protease</keyword>
<dbReference type="GO" id="GO:0008240">
    <property type="term" value="F:tripeptidyl-peptidase activity"/>
    <property type="evidence" value="ECO:0007669"/>
    <property type="project" value="TreeGrafter"/>
</dbReference>
<dbReference type="GO" id="GO:0006508">
    <property type="term" value="P:proteolysis"/>
    <property type="evidence" value="ECO:0007669"/>
    <property type="project" value="UniProtKB-KW"/>
</dbReference>
<evidence type="ECO:0000256" key="5">
    <source>
        <dbReference type="ARBA" id="ARBA00022825"/>
    </source>
</evidence>
<proteinExistence type="predicted"/>
<dbReference type="InterPro" id="IPR050819">
    <property type="entry name" value="Tripeptidyl-peptidase_I"/>
</dbReference>
<name>A0A830GT77_9CREN</name>
<keyword evidence="2" id="KW-0645">Protease</keyword>
<dbReference type="Proteomes" id="UP000610960">
    <property type="component" value="Unassembled WGS sequence"/>
</dbReference>
<evidence type="ECO:0000256" key="2">
    <source>
        <dbReference type="ARBA" id="ARBA00022670"/>
    </source>
</evidence>
<evidence type="ECO:0000256" key="3">
    <source>
        <dbReference type="ARBA" id="ARBA00022723"/>
    </source>
</evidence>
<dbReference type="PANTHER" id="PTHR14218">
    <property type="entry name" value="PROTEASE S8 TRIPEPTIDYL PEPTIDASE I CLN2"/>
    <property type="match status" value="1"/>
</dbReference>
<dbReference type="GO" id="GO:0004252">
    <property type="term" value="F:serine-type endopeptidase activity"/>
    <property type="evidence" value="ECO:0007669"/>
    <property type="project" value="InterPro"/>
</dbReference>